<evidence type="ECO:0000256" key="3">
    <source>
        <dbReference type="ARBA" id="ARBA00022729"/>
    </source>
</evidence>
<evidence type="ECO:0000256" key="1">
    <source>
        <dbReference type="ARBA" id="ARBA00004196"/>
    </source>
</evidence>
<dbReference type="PANTHER" id="PTHR39192:SF1">
    <property type="entry name" value="IRON UPTAKE SYSTEM COMPONENT EFEO"/>
    <property type="match status" value="1"/>
</dbReference>
<dbReference type="AlphaFoldDB" id="A0AAJ1B3I5"/>
<dbReference type="InterPro" id="IPR018976">
    <property type="entry name" value="Imelysin-like"/>
</dbReference>
<protein>
    <recommendedName>
        <fullName evidence="4">Imelysin-like domain-containing protein</fullName>
    </recommendedName>
</protein>
<feature type="non-terminal residue" evidence="5">
    <location>
        <position position="69"/>
    </location>
</feature>
<dbReference type="GO" id="GO:0030313">
    <property type="term" value="C:cell envelope"/>
    <property type="evidence" value="ECO:0007669"/>
    <property type="project" value="UniProtKB-SubCell"/>
</dbReference>
<accession>A0AAJ1B3I5</accession>
<dbReference type="Pfam" id="PF09375">
    <property type="entry name" value="Peptidase_M75"/>
    <property type="match status" value="1"/>
</dbReference>
<gene>
    <name evidence="5" type="ORF">LIQ10_21785</name>
</gene>
<name>A0AAJ1B3I5_MEDGN</name>
<proteinExistence type="inferred from homology"/>
<dbReference type="PANTHER" id="PTHR39192">
    <property type="entry name" value="IRON UPTAKE SYSTEM COMPONENT EFEO"/>
    <property type="match status" value="1"/>
</dbReference>
<dbReference type="EMBL" id="JAJBNC010000652">
    <property type="protein sequence ID" value="MCB5496313.1"/>
    <property type="molecule type" value="Genomic_DNA"/>
</dbReference>
<comment type="caution">
    <text evidence="5">The sequence shown here is derived from an EMBL/GenBank/DDBJ whole genome shotgun (WGS) entry which is preliminary data.</text>
</comment>
<evidence type="ECO:0000256" key="2">
    <source>
        <dbReference type="ARBA" id="ARBA00005989"/>
    </source>
</evidence>
<comment type="subcellular location">
    <subcellularLocation>
        <location evidence="1">Cell envelope</location>
    </subcellularLocation>
</comment>
<feature type="non-terminal residue" evidence="5">
    <location>
        <position position="1"/>
    </location>
</feature>
<comment type="similarity">
    <text evidence="2">Belongs to the EfeM/EfeO family.</text>
</comment>
<dbReference type="Gene3D" id="1.20.1420.20">
    <property type="entry name" value="M75 peptidase, HXXE motif"/>
    <property type="match status" value="1"/>
</dbReference>
<keyword evidence="3" id="KW-0732">Signal</keyword>
<dbReference type="InterPro" id="IPR050894">
    <property type="entry name" value="EfeM/EfeO_iron_uptake"/>
</dbReference>
<dbReference type="CDD" id="cd14656">
    <property type="entry name" value="Imelysin-like_EfeO"/>
    <property type="match status" value="1"/>
</dbReference>
<dbReference type="InterPro" id="IPR038352">
    <property type="entry name" value="Imelysin_sf"/>
</dbReference>
<feature type="domain" description="Imelysin-like" evidence="4">
    <location>
        <begin position="2"/>
        <end position="64"/>
    </location>
</feature>
<dbReference type="InterPro" id="IPR034981">
    <property type="entry name" value="Imelysin-like_EfeO/Algp7"/>
</dbReference>
<evidence type="ECO:0000313" key="5">
    <source>
        <dbReference type="EMBL" id="MCB5496313.1"/>
    </source>
</evidence>
<evidence type="ECO:0000259" key="4">
    <source>
        <dbReference type="Pfam" id="PF09375"/>
    </source>
</evidence>
<reference evidence="5" key="1">
    <citation type="submission" date="2021-10" db="EMBL/GenBank/DDBJ databases">
        <title>Collection of gut derived symbiotic bacterial strains cultured from healthy donors.</title>
        <authorList>
            <person name="Lin H."/>
            <person name="Littmann E."/>
            <person name="Claire K."/>
            <person name="Pamer E."/>
        </authorList>
    </citation>
    <scope>NUCLEOTIDE SEQUENCE</scope>
    <source>
        <strain evidence="5">MSK.23.4</strain>
    </source>
</reference>
<sequence>TAYKAYVMAETTQLVTDTKAFTDAIKAGDIEKAKALYAPTRQHYERIEPIAELFSDLDGSIDAREDDYE</sequence>
<evidence type="ECO:0000313" key="6">
    <source>
        <dbReference type="Proteomes" id="UP001297422"/>
    </source>
</evidence>
<organism evidence="5 6">
    <name type="scientific">Mediterraneibacter gnavus</name>
    <name type="common">Ruminococcus gnavus</name>
    <dbReference type="NCBI Taxonomy" id="33038"/>
    <lineage>
        <taxon>Bacteria</taxon>
        <taxon>Bacillati</taxon>
        <taxon>Bacillota</taxon>
        <taxon>Clostridia</taxon>
        <taxon>Lachnospirales</taxon>
        <taxon>Lachnospiraceae</taxon>
        <taxon>Mediterraneibacter</taxon>
    </lineage>
</organism>
<dbReference type="Proteomes" id="UP001297422">
    <property type="component" value="Unassembled WGS sequence"/>
</dbReference>